<dbReference type="InterPro" id="IPR010432">
    <property type="entry name" value="RDD"/>
</dbReference>
<dbReference type="EMBL" id="JAULJQ010000002">
    <property type="protein sequence ID" value="MDO2408956.1"/>
    <property type="molecule type" value="Genomic_DNA"/>
</dbReference>
<feature type="domain" description="RDD" evidence="7">
    <location>
        <begin position="20"/>
        <end position="139"/>
    </location>
</feature>
<dbReference type="Proteomes" id="UP001171111">
    <property type="component" value="Unassembled WGS sequence"/>
</dbReference>
<evidence type="ECO:0000313" key="8">
    <source>
        <dbReference type="EMBL" id="MDO2408956.1"/>
    </source>
</evidence>
<dbReference type="InterPro" id="IPR051791">
    <property type="entry name" value="Pra-immunoreactive"/>
</dbReference>
<feature type="transmembrane region" description="Helical" evidence="6">
    <location>
        <begin position="107"/>
        <end position="127"/>
    </location>
</feature>
<comment type="subcellular location">
    <subcellularLocation>
        <location evidence="1">Cell membrane</location>
        <topology evidence="1">Multi-pass membrane protein</topology>
    </subcellularLocation>
</comment>
<feature type="transmembrane region" description="Helical" evidence="6">
    <location>
        <begin position="60"/>
        <end position="78"/>
    </location>
</feature>
<dbReference type="Pfam" id="PF06271">
    <property type="entry name" value="RDD"/>
    <property type="match status" value="1"/>
</dbReference>
<accession>A0ABT8T9L1</accession>
<evidence type="ECO:0000256" key="6">
    <source>
        <dbReference type="SAM" id="Phobius"/>
    </source>
</evidence>
<feature type="transmembrane region" description="Helical" evidence="6">
    <location>
        <begin position="28"/>
        <end position="48"/>
    </location>
</feature>
<keyword evidence="5 6" id="KW-0472">Membrane</keyword>
<evidence type="ECO:0000256" key="3">
    <source>
        <dbReference type="ARBA" id="ARBA00022692"/>
    </source>
</evidence>
<evidence type="ECO:0000256" key="1">
    <source>
        <dbReference type="ARBA" id="ARBA00004651"/>
    </source>
</evidence>
<dbReference type="RefSeq" id="WP_273932607.1">
    <property type="nucleotide sequence ID" value="NZ_JAQSLJ010000003.1"/>
</dbReference>
<proteinExistence type="predicted"/>
<evidence type="ECO:0000256" key="2">
    <source>
        <dbReference type="ARBA" id="ARBA00022475"/>
    </source>
</evidence>
<evidence type="ECO:0000259" key="7">
    <source>
        <dbReference type="Pfam" id="PF06271"/>
    </source>
</evidence>
<comment type="caution">
    <text evidence="8">The sequence shown here is derived from an EMBL/GenBank/DDBJ whole genome shotgun (WGS) entry which is preliminary data.</text>
</comment>
<protein>
    <submittedName>
        <fullName evidence="8">RDD family protein</fullName>
    </submittedName>
</protein>
<keyword evidence="4 6" id="KW-1133">Transmembrane helix</keyword>
<organism evidence="8 9">
    <name type="scientific">Campylobacter magnus</name>
    <dbReference type="NCBI Taxonomy" id="3026462"/>
    <lineage>
        <taxon>Bacteria</taxon>
        <taxon>Pseudomonadati</taxon>
        <taxon>Campylobacterota</taxon>
        <taxon>Epsilonproteobacteria</taxon>
        <taxon>Campylobacterales</taxon>
        <taxon>Campylobacteraceae</taxon>
        <taxon>Campylobacter</taxon>
    </lineage>
</organism>
<evidence type="ECO:0000256" key="4">
    <source>
        <dbReference type="ARBA" id="ARBA00022989"/>
    </source>
</evidence>
<gene>
    <name evidence="8" type="ORF">Q2362_02430</name>
</gene>
<name>A0ABT8T9L1_9BACT</name>
<dbReference type="PANTHER" id="PTHR36115">
    <property type="entry name" value="PROLINE-RICH ANTIGEN HOMOLOG-RELATED"/>
    <property type="match status" value="1"/>
</dbReference>
<evidence type="ECO:0000256" key="5">
    <source>
        <dbReference type="ARBA" id="ARBA00023136"/>
    </source>
</evidence>
<keyword evidence="2" id="KW-1003">Cell membrane</keyword>
<sequence length="151" mass="16993">MNKTKSTQNSPKSSQKAKPAPLILRFKAFIIDMFLIAAPLLYFTAYIVLNGKDDFQQNQLAIFVLWAVFGLIQSLFFAKTAASPGYKAQGIYAVDSSGKKAAFHQYLLRYICFVMLFVVGGTIIAFFRKDKRALHDIISRTIVVIKTEQKS</sequence>
<reference evidence="8 9" key="1">
    <citation type="submission" date="2023-06" db="EMBL/GenBank/DDBJ databases">
        <title>Campylobacter magnum sp. nov., isolated from cecal contents of domestic pigs (Sus scrofa domesticus).</title>
        <authorList>
            <person name="Papic B."/>
            <person name="Gruntar I."/>
        </authorList>
    </citation>
    <scope>NUCLEOTIDE SEQUENCE [LARGE SCALE GENOMIC DNA]</scope>
    <source>
        <strain evidence="9">34484-21</strain>
    </source>
</reference>
<keyword evidence="9" id="KW-1185">Reference proteome</keyword>
<keyword evidence="3 6" id="KW-0812">Transmembrane</keyword>
<evidence type="ECO:0000313" key="9">
    <source>
        <dbReference type="Proteomes" id="UP001171111"/>
    </source>
</evidence>